<dbReference type="PROSITE" id="PS50043">
    <property type="entry name" value="HTH_LUXR_2"/>
    <property type="match status" value="1"/>
</dbReference>
<feature type="domain" description="HTH luxR-type" evidence="4">
    <location>
        <begin position="823"/>
        <end position="888"/>
    </location>
</feature>
<dbReference type="SMART" id="SM00421">
    <property type="entry name" value="HTH_LUXR"/>
    <property type="match status" value="1"/>
</dbReference>
<dbReference type="CDD" id="cd06170">
    <property type="entry name" value="LuxR_C_like"/>
    <property type="match status" value="1"/>
</dbReference>
<evidence type="ECO:0000256" key="2">
    <source>
        <dbReference type="ARBA" id="ARBA00023125"/>
    </source>
</evidence>
<keyword evidence="3" id="KW-0804">Transcription</keyword>
<keyword evidence="2" id="KW-0238">DNA-binding</keyword>
<dbReference type="Pfam" id="PF13191">
    <property type="entry name" value="AAA_16"/>
    <property type="match status" value="1"/>
</dbReference>
<dbReference type="Pfam" id="PF00196">
    <property type="entry name" value="GerE"/>
    <property type="match status" value="1"/>
</dbReference>
<evidence type="ECO:0000256" key="3">
    <source>
        <dbReference type="ARBA" id="ARBA00023163"/>
    </source>
</evidence>
<dbReference type="SUPFAM" id="SSF46894">
    <property type="entry name" value="C-terminal effector domain of the bipartite response regulators"/>
    <property type="match status" value="1"/>
</dbReference>
<keyword evidence="1" id="KW-0805">Transcription regulation</keyword>
<dbReference type="PANTHER" id="PTHR44688">
    <property type="entry name" value="DNA-BINDING TRANSCRIPTIONAL ACTIVATOR DEVR_DOSR"/>
    <property type="match status" value="1"/>
</dbReference>
<reference evidence="5 6" key="1">
    <citation type="submission" date="2022-07" db="EMBL/GenBank/DDBJ databases">
        <title>Novel species in genus Arthrobacter.</title>
        <authorList>
            <person name="Liu Y."/>
        </authorList>
    </citation>
    <scope>NUCLEOTIDE SEQUENCE [LARGE SCALE GENOMIC DNA]</scope>
    <source>
        <strain evidence="6">zg-Y859</strain>
    </source>
</reference>
<dbReference type="SUPFAM" id="SSF52540">
    <property type="entry name" value="P-loop containing nucleoside triphosphate hydrolases"/>
    <property type="match status" value="1"/>
</dbReference>
<dbReference type="InterPro" id="IPR016032">
    <property type="entry name" value="Sig_transdc_resp-reg_C-effctor"/>
</dbReference>
<evidence type="ECO:0000313" key="6">
    <source>
        <dbReference type="Proteomes" id="UP001206924"/>
    </source>
</evidence>
<protein>
    <submittedName>
        <fullName evidence="5">LuxR C-terminal-related transcriptional regulator</fullName>
    </submittedName>
</protein>
<dbReference type="EMBL" id="JANFLP010000014">
    <property type="protein sequence ID" value="MCQ1951053.1"/>
    <property type="molecule type" value="Genomic_DNA"/>
</dbReference>
<accession>A0ABT1NTK3</accession>
<dbReference type="PROSITE" id="PS00622">
    <property type="entry name" value="HTH_LUXR_1"/>
    <property type="match status" value="1"/>
</dbReference>
<comment type="caution">
    <text evidence="5">The sequence shown here is derived from an EMBL/GenBank/DDBJ whole genome shotgun (WGS) entry which is preliminary data.</text>
</comment>
<evidence type="ECO:0000259" key="4">
    <source>
        <dbReference type="PROSITE" id="PS50043"/>
    </source>
</evidence>
<gene>
    <name evidence="5" type="ORF">NNX28_14110</name>
</gene>
<dbReference type="Gene3D" id="1.10.10.10">
    <property type="entry name" value="Winged helix-like DNA-binding domain superfamily/Winged helix DNA-binding domain"/>
    <property type="match status" value="1"/>
</dbReference>
<evidence type="ECO:0000256" key="1">
    <source>
        <dbReference type="ARBA" id="ARBA00023015"/>
    </source>
</evidence>
<dbReference type="PRINTS" id="PR00038">
    <property type="entry name" value="HTHLUXR"/>
</dbReference>
<dbReference type="InterPro" id="IPR041664">
    <property type="entry name" value="AAA_16"/>
</dbReference>
<evidence type="ECO:0000313" key="5">
    <source>
        <dbReference type="EMBL" id="MCQ1951053.1"/>
    </source>
</evidence>
<proteinExistence type="predicted"/>
<dbReference type="InterPro" id="IPR000792">
    <property type="entry name" value="Tscrpt_reg_LuxR_C"/>
</dbReference>
<dbReference type="InterPro" id="IPR036388">
    <property type="entry name" value="WH-like_DNA-bd_sf"/>
</dbReference>
<dbReference type="RefSeq" id="WP_260554034.1">
    <property type="nucleotide sequence ID" value="NZ_CP104263.1"/>
</dbReference>
<dbReference type="PANTHER" id="PTHR44688:SF16">
    <property type="entry name" value="DNA-BINDING TRANSCRIPTIONAL ACTIVATOR DEVR_DOSR"/>
    <property type="match status" value="1"/>
</dbReference>
<organism evidence="5 6">
    <name type="scientific">Arthrobacter jinronghuae</name>
    <dbReference type="NCBI Taxonomy" id="2964609"/>
    <lineage>
        <taxon>Bacteria</taxon>
        <taxon>Bacillati</taxon>
        <taxon>Actinomycetota</taxon>
        <taxon>Actinomycetes</taxon>
        <taxon>Micrococcales</taxon>
        <taxon>Micrococcaceae</taxon>
        <taxon>Arthrobacter</taxon>
    </lineage>
</organism>
<dbReference type="Gene3D" id="3.40.50.300">
    <property type="entry name" value="P-loop containing nucleotide triphosphate hydrolases"/>
    <property type="match status" value="1"/>
</dbReference>
<dbReference type="InterPro" id="IPR027417">
    <property type="entry name" value="P-loop_NTPase"/>
</dbReference>
<name>A0ABT1NTK3_9MICC</name>
<dbReference type="Proteomes" id="UP001206924">
    <property type="component" value="Unassembled WGS sequence"/>
</dbReference>
<keyword evidence="6" id="KW-1185">Reference proteome</keyword>
<sequence length="901" mass="96787">MHGLNARSLTGRDIVLASVLESLRRPAGHGAAVAAEAGLGKTAIATAAAQEMQAEMPVYWVYSSPALKTVPYGALAALLPDLAPRQTGSALAVMRALMARIIAQAPEGGAPAGRPGRAPLVVVDDAHDIDGPSLDLLAQLLDARHIRLLVLTRTFQDISDVLPHMWDGQVTRHQLLPLDEREVLQLCQQELQGQVSITAAVELARLTGGNPMYLLALLDEAVRTGFLVQRQGIWATTDSETPVGGRVGDLVKAQIRGLDPADRTALEVISLAEPLPLRLAFRLGLHASVDRLANLLLVMVSGASDAGQVVRPLHPIYGEVVRGMVPAARSARLHKQLQAVLAGVDLGEEGQLHLVSWSLALGAQVPEQELLYAAETANNRSDPRLALRAAAAAGRGALRIPARIQEARALLLLGKTGQATATLEGTLEQAADLRTVKQAMMVHVQLAQQSTFGSGWEVPLARQWNRAIDRLSGSQPAEAVESARCGAQTLRLLSRVWAGEYAQAELELAEVLRKARESADVEAILFAEAMTAEVQVATGRAQTALKHSTAAMDLLPEATAGSRLFGPFVLHRHLTVLLWLGDWEQLQRSVASADSPVQRTLLHSGGVADFAMGLGHLRANDLHEAVKDFSAAVEAATRNDPEGILPLALALASFAAASLGQREAAGRLLAAAGRTPPRGPEQYRLLAEGILAGGRFALDSDGSYIQKLRDTAAAAQERSFTAVEFTLRTLSLRLGDLSEAGRLLKVTEGFEGPQALVLNRATRALVDQDSAALVALASDPEPELDLQLARQCLLEAQRLARRNNDRALLNRIHRLTGRHGGGNRGMLPELTRRERDVAALVAAGQRNAEIARTLNLSVRTVEGHIYRTYEKLGISRREELRERFPLLERPSGGWKRPAEAE</sequence>